<dbReference type="Proteomes" id="UP000070133">
    <property type="component" value="Unassembled WGS sequence"/>
</dbReference>
<accession>A0A139GY99</accession>
<dbReference type="OrthoDB" id="94039at2759"/>
<dbReference type="SUPFAM" id="SSF53474">
    <property type="entry name" value="alpha/beta-Hydrolases"/>
    <property type="match status" value="1"/>
</dbReference>
<dbReference type="EMBL" id="LFZN01000232">
    <property type="protein sequence ID" value="KXS95132.1"/>
    <property type="molecule type" value="Genomic_DNA"/>
</dbReference>
<evidence type="ECO:0000256" key="1">
    <source>
        <dbReference type="SAM" id="MobiDB-lite"/>
    </source>
</evidence>
<dbReference type="STRING" id="321146.A0A139GY99"/>
<dbReference type="AlphaFoldDB" id="A0A139GY99"/>
<feature type="domain" description="Serine aminopeptidase S33" evidence="2">
    <location>
        <begin position="136"/>
        <end position="266"/>
    </location>
</feature>
<dbReference type="InterPro" id="IPR029058">
    <property type="entry name" value="AB_hydrolase_fold"/>
</dbReference>
<evidence type="ECO:0000259" key="2">
    <source>
        <dbReference type="Pfam" id="PF12146"/>
    </source>
</evidence>
<dbReference type="ESTHER" id="9pezi-a0a139gy99">
    <property type="family name" value="MpaH"/>
</dbReference>
<keyword evidence="4" id="KW-1185">Reference proteome</keyword>
<dbReference type="InterPro" id="IPR022742">
    <property type="entry name" value="Hydrolase_4"/>
</dbReference>
<comment type="caution">
    <text evidence="3">The sequence shown here is derived from an EMBL/GenBank/DDBJ whole genome shotgun (WGS) entry which is preliminary data.</text>
</comment>
<evidence type="ECO:0000313" key="3">
    <source>
        <dbReference type="EMBL" id="KXS95132.1"/>
    </source>
</evidence>
<feature type="region of interest" description="Disordered" evidence="1">
    <location>
        <begin position="345"/>
        <end position="364"/>
    </location>
</feature>
<gene>
    <name evidence="3" type="ORF">AC578_2884</name>
</gene>
<sequence>MPRCNACLANRVGNLGPRFFPWLLVCAKPYSSPFAAPHLSRLLCRNSRCHSLRAMSSYSGPAGHTTHFNIQKHKLPASHIREYPRATTDDQEEVLHLAIKHYTPISPAGSEKNGVTIIGGHANGFPKELYEPLWDDLYERLQKQGVHINSIWIADVSHQGDSGVLNEDILGNDPSWFDHPRDLFLMINHFREHMKRPIIGIGHSMGGNNLVNLALMHPRLFTTLILIDPVIQRYPSVGGNFGPARASTVRRDRWPSRQEAETKAKKSKVFQTWDPRVLQKWMEYGFRELPTPLYPTMQKISNPVPPISADPTTSSIPPDPTTEKELTLKTTKFQEVFTFLRPNFPTQEFPDPENSPNPQTHPDVPAWTSPKSPFYRPEPLVTFTRLPNLRPSVLYIFGELSDLSAPLLRADRLAQTGIGWGGSGGVGKDRVKEHVFEGVGHLIPMEVVGETADVSAGWVGEEIRRWKRTEEEFRREWERVPKGEKAVFSEEFKRQMLGDWVVIKKKEEEGGEGKSKL</sequence>
<reference evidence="3 4" key="1">
    <citation type="submission" date="2015-07" db="EMBL/GenBank/DDBJ databases">
        <title>Comparative genomics of the Sigatoka disease complex on banana suggests a link between parallel evolutionary changes in Pseudocercospora fijiensis and Pseudocercospora eumusae and increased virulence on the banana host.</title>
        <authorList>
            <person name="Chang T.-C."/>
            <person name="Salvucci A."/>
            <person name="Crous P.W."/>
            <person name="Stergiopoulos I."/>
        </authorList>
    </citation>
    <scope>NUCLEOTIDE SEQUENCE [LARGE SCALE GENOMIC DNA]</scope>
    <source>
        <strain evidence="3 4">CBS 114824</strain>
    </source>
</reference>
<protein>
    <recommendedName>
        <fullName evidence="2">Serine aminopeptidase S33 domain-containing protein</fullName>
    </recommendedName>
</protein>
<feature type="region of interest" description="Disordered" evidence="1">
    <location>
        <begin position="245"/>
        <end position="267"/>
    </location>
</feature>
<name>A0A139GY99_9PEZI</name>
<evidence type="ECO:0000313" key="4">
    <source>
        <dbReference type="Proteomes" id="UP000070133"/>
    </source>
</evidence>
<feature type="compositionally biased region" description="Basic and acidic residues" evidence="1">
    <location>
        <begin position="249"/>
        <end position="264"/>
    </location>
</feature>
<dbReference type="Gene3D" id="3.40.50.1820">
    <property type="entry name" value="alpha/beta hydrolase"/>
    <property type="match status" value="1"/>
</dbReference>
<proteinExistence type="predicted"/>
<organism evidence="3 4">
    <name type="scientific">Pseudocercospora eumusae</name>
    <dbReference type="NCBI Taxonomy" id="321146"/>
    <lineage>
        <taxon>Eukaryota</taxon>
        <taxon>Fungi</taxon>
        <taxon>Dikarya</taxon>
        <taxon>Ascomycota</taxon>
        <taxon>Pezizomycotina</taxon>
        <taxon>Dothideomycetes</taxon>
        <taxon>Dothideomycetidae</taxon>
        <taxon>Mycosphaerellales</taxon>
        <taxon>Mycosphaerellaceae</taxon>
        <taxon>Pseudocercospora</taxon>
    </lineage>
</organism>
<dbReference type="Pfam" id="PF12146">
    <property type="entry name" value="Hydrolase_4"/>
    <property type="match status" value="1"/>
</dbReference>